<evidence type="ECO:0000256" key="1">
    <source>
        <dbReference type="ARBA" id="ARBA00010928"/>
    </source>
</evidence>
<evidence type="ECO:0000256" key="2">
    <source>
        <dbReference type="ARBA" id="ARBA00023002"/>
    </source>
</evidence>
<evidence type="ECO:0000313" key="5">
    <source>
        <dbReference type="EMBL" id="MFF5289080.1"/>
    </source>
</evidence>
<accession>A0ABW6W9S4</accession>
<comment type="caution">
    <text evidence="5">The sequence shown here is derived from an EMBL/GenBank/DDBJ whole genome shotgun (WGS) entry which is preliminary data.</text>
</comment>
<keyword evidence="2" id="KW-0560">Oxidoreductase</keyword>
<dbReference type="InterPro" id="IPR055170">
    <property type="entry name" value="GFO_IDH_MocA-like_dom"/>
</dbReference>
<dbReference type="RefSeq" id="WP_387696480.1">
    <property type="nucleotide sequence ID" value="NZ_JBIAZU010000001.1"/>
</dbReference>
<dbReference type="Gene3D" id="3.40.50.720">
    <property type="entry name" value="NAD(P)-binding Rossmann-like Domain"/>
    <property type="match status" value="1"/>
</dbReference>
<evidence type="ECO:0000313" key="6">
    <source>
        <dbReference type="Proteomes" id="UP001602245"/>
    </source>
</evidence>
<dbReference type="SUPFAM" id="SSF51735">
    <property type="entry name" value="NAD(P)-binding Rossmann-fold domains"/>
    <property type="match status" value="1"/>
</dbReference>
<dbReference type="PANTHER" id="PTHR22604">
    <property type="entry name" value="OXIDOREDUCTASES"/>
    <property type="match status" value="1"/>
</dbReference>
<dbReference type="Pfam" id="PF22725">
    <property type="entry name" value="GFO_IDH_MocA_C3"/>
    <property type="match status" value="1"/>
</dbReference>
<dbReference type="Proteomes" id="UP001602245">
    <property type="component" value="Unassembled WGS sequence"/>
</dbReference>
<dbReference type="SUPFAM" id="SSF55347">
    <property type="entry name" value="Glyceraldehyde-3-phosphate dehydrogenase-like, C-terminal domain"/>
    <property type="match status" value="1"/>
</dbReference>
<feature type="domain" description="GFO/IDH/MocA-like oxidoreductase" evidence="4">
    <location>
        <begin position="137"/>
        <end position="254"/>
    </location>
</feature>
<dbReference type="InterPro" id="IPR036291">
    <property type="entry name" value="NAD(P)-bd_dom_sf"/>
</dbReference>
<dbReference type="InterPro" id="IPR000683">
    <property type="entry name" value="Gfo/Idh/MocA-like_OxRdtase_N"/>
</dbReference>
<dbReference type="InterPro" id="IPR050984">
    <property type="entry name" value="Gfo/Idh/MocA_domain"/>
</dbReference>
<reference evidence="5 6" key="1">
    <citation type="submission" date="2024-10" db="EMBL/GenBank/DDBJ databases">
        <title>The Natural Products Discovery Center: Release of the First 8490 Sequenced Strains for Exploring Actinobacteria Biosynthetic Diversity.</title>
        <authorList>
            <person name="Kalkreuter E."/>
            <person name="Kautsar S.A."/>
            <person name="Yang D."/>
            <person name="Bader C.D."/>
            <person name="Teijaro C.N."/>
            <person name="Fluegel L."/>
            <person name="Davis C.M."/>
            <person name="Simpson J.R."/>
            <person name="Lauterbach L."/>
            <person name="Steele A.D."/>
            <person name="Gui C."/>
            <person name="Meng S."/>
            <person name="Li G."/>
            <person name="Viehrig K."/>
            <person name="Ye F."/>
            <person name="Su P."/>
            <person name="Kiefer A.F."/>
            <person name="Nichols A."/>
            <person name="Cepeda A.J."/>
            <person name="Yan W."/>
            <person name="Fan B."/>
            <person name="Jiang Y."/>
            <person name="Adhikari A."/>
            <person name="Zheng C.-J."/>
            <person name="Schuster L."/>
            <person name="Cowan T.M."/>
            <person name="Smanski M.J."/>
            <person name="Chevrette M.G."/>
            <person name="De Carvalho L.P.S."/>
            <person name="Shen B."/>
        </authorList>
    </citation>
    <scope>NUCLEOTIDE SEQUENCE [LARGE SCALE GENOMIC DNA]</scope>
    <source>
        <strain evidence="5 6">NPDC000087</strain>
    </source>
</reference>
<comment type="similarity">
    <text evidence="1">Belongs to the Gfo/Idh/MocA family.</text>
</comment>
<sequence>MAGPAMTTTIGLLGGAGIARAAVLLPVLRRDDVVVAAVASRSAAKAYAAENNIERAYDSYDELLADPGVDLVYNALPPSMHADWTVAALRAGKDVLCEKPFTMNAAQARRVIAAAASSGRRVIEAFHDHYHPLSAFIRRTVADGVLGRIHRAEAVFDGSNPYVRGTLRHEPELGGGALMDLGCYPVHWLRSIFPGTPTVTSASATTNPSGADLSMRAELVFPFSGGVQATVEASMVEGVSLKSALTLTGERGTLLVDNIVFPSAGHSITLELDGVPRVSTVAGRTTYDHQLEAVLDALRTGSPLPTEGDDSIATMTVIDAIYEAAGFDRSAWE</sequence>
<organism evidence="5 6">
    <name type="scientific">Paractinoplanes globisporus</name>
    <dbReference type="NCBI Taxonomy" id="113565"/>
    <lineage>
        <taxon>Bacteria</taxon>
        <taxon>Bacillati</taxon>
        <taxon>Actinomycetota</taxon>
        <taxon>Actinomycetes</taxon>
        <taxon>Micromonosporales</taxon>
        <taxon>Micromonosporaceae</taxon>
        <taxon>Paractinoplanes</taxon>
    </lineage>
</organism>
<dbReference type="EMBL" id="JBIAZU010000001">
    <property type="protein sequence ID" value="MFF5289080.1"/>
    <property type="molecule type" value="Genomic_DNA"/>
</dbReference>
<feature type="domain" description="Gfo/Idh/MocA-like oxidoreductase N-terminal" evidence="3">
    <location>
        <begin position="15"/>
        <end position="124"/>
    </location>
</feature>
<keyword evidence="6" id="KW-1185">Reference proteome</keyword>
<name>A0ABW6W9S4_9ACTN</name>
<evidence type="ECO:0000259" key="4">
    <source>
        <dbReference type="Pfam" id="PF22725"/>
    </source>
</evidence>
<gene>
    <name evidence="5" type="ORF">ACFY35_06570</name>
</gene>
<dbReference type="Gene3D" id="3.30.360.10">
    <property type="entry name" value="Dihydrodipicolinate Reductase, domain 2"/>
    <property type="match status" value="1"/>
</dbReference>
<evidence type="ECO:0000259" key="3">
    <source>
        <dbReference type="Pfam" id="PF01408"/>
    </source>
</evidence>
<protein>
    <submittedName>
        <fullName evidence="5">Gfo/Idh/MocA family protein</fullName>
    </submittedName>
</protein>
<dbReference type="Pfam" id="PF01408">
    <property type="entry name" value="GFO_IDH_MocA"/>
    <property type="match status" value="1"/>
</dbReference>
<dbReference type="PANTHER" id="PTHR22604:SF105">
    <property type="entry name" value="TRANS-1,2-DIHYDROBENZENE-1,2-DIOL DEHYDROGENASE"/>
    <property type="match status" value="1"/>
</dbReference>
<proteinExistence type="inferred from homology"/>